<keyword evidence="3" id="KW-1185">Reference proteome</keyword>
<dbReference type="RefSeq" id="WP_146844328.1">
    <property type="nucleotide sequence ID" value="NZ_BJWH01000001.1"/>
</dbReference>
<proteinExistence type="predicted"/>
<evidence type="ECO:0000313" key="3">
    <source>
        <dbReference type="Proteomes" id="UP000321049"/>
    </source>
</evidence>
<sequence>MRARLIAVVAAGLLFVGSSAAYGAWSQGAQVGSGGPVVTGTFDLSATWLPAQTLSLTGMYPSEKRTGVLQLSRVGNGRWVYRVGAATVGGGTVTVYAGPACSGAPLTLPFAQATVQAGTATPQHCVEVTASATLAPGQAVTLSIPVTAESRSTN</sequence>
<evidence type="ECO:0000313" key="2">
    <source>
        <dbReference type="EMBL" id="GEL96749.1"/>
    </source>
</evidence>
<keyword evidence="1" id="KW-0732">Signal</keyword>
<gene>
    <name evidence="2" type="ORF">CTE05_02960</name>
</gene>
<dbReference type="EMBL" id="BJWH01000001">
    <property type="protein sequence ID" value="GEL96749.1"/>
    <property type="molecule type" value="Genomic_DNA"/>
</dbReference>
<evidence type="ECO:0008006" key="4">
    <source>
        <dbReference type="Google" id="ProtNLM"/>
    </source>
</evidence>
<evidence type="ECO:0000256" key="1">
    <source>
        <dbReference type="SAM" id="SignalP"/>
    </source>
</evidence>
<organism evidence="2 3">
    <name type="scientific">Cellulomonas terrae</name>
    <dbReference type="NCBI Taxonomy" id="311234"/>
    <lineage>
        <taxon>Bacteria</taxon>
        <taxon>Bacillati</taxon>
        <taxon>Actinomycetota</taxon>
        <taxon>Actinomycetes</taxon>
        <taxon>Micrococcales</taxon>
        <taxon>Cellulomonadaceae</taxon>
        <taxon>Cellulomonas</taxon>
    </lineage>
</organism>
<name>A0A511JG05_9CELL</name>
<comment type="caution">
    <text evidence="2">The sequence shown here is derived from an EMBL/GenBank/DDBJ whole genome shotgun (WGS) entry which is preliminary data.</text>
</comment>
<dbReference type="AlphaFoldDB" id="A0A511JG05"/>
<feature type="signal peptide" evidence="1">
    <location>
        <begin position="1"/>
        <end position="20"/>
    </location>
</feature>
<feature type="chain" id="PRO_5038797156" description="Ribosomally synthesized peptide with SipW-like signal peptide" evidence="1">
    <location>
        <begin position="21"/>
        <end position="154"/>
    </location>
</feature>
<reference evidence="2 3" key="1">
    <citation type="submission" date="2019-07" db="EMBL/GenBank/DDBJ databases">
        <title>Whole genome shotgun sequence of Cellulomonas terrae NBRC 100819.</title>
        <authorList>
            <person name="Hosoyama A."/>
            <person name="Uohara A."/>
            <person name="Ohji S."/>
            <person name="Ichikawa N."/>
        </authorList>
    </citation>
    <scope>NUCLEOTIDE SEQUENCE [LARGE SCALE GENOMIC DNA]</scope>
    <source>
        <strain evidence="2 3">NBRC 100819</strain>
    </source>
</reference>
<accession>A0A511JG05</accession>
<dbReference type="OrthoDB" id="25009at85016"/>
<dbReference type="Proteomes" id="UP000321049">
    <property type="component" value="Unassembled WGS sequence"/>
</dbReference>
<protein>
    <recommendedName>
        <fullName evidence="4">Ribosomally synthesized peptide with SipW-like signal peptide</fullName>
    </recommendedName>
</protein>